<evidence type="ECO:0000256" key="1">
    <source>
        <dbReference type="SAM" id="MobiDB-lite"/>
    </source>
</evidence>
<reference evidence="2" key="2">
    <citation type="journal article" date="2015" name="Data Brief">
        <title>Shoot transcriptome of the giant reed, Arundo donax.</title>
        <authorList>
            <person name="Barrero R.A."/>
            <person name="Guerrero F.D."/>
            <person name="Moolhuijzen P."/>
            <person name="Goolsby J.A."/>
            <person name="Tidwell J."/>
            <person name="Bellgard S.E."/>
            <person name="Bellgard M.I."/>
        </authorList>
    </citation>
    <scope>NUCLEOTIDE SEQUENCE</scope>
    <source>
        <tissue evidence="2">Shoot tissue taken approximately 20 cm above the soil surface</tissue>
    </source>
</reference>
<evidence type="ECO:0000313" key="2">
    <source>
        <dbReference type="EMBL" id="JAE29687.1"/>
    </source>
</evidence>
<feature type="compositionally biased region" description="Polar residues" evidence="1">
    <location>
        <begin position="9"/>
        <end position="36"/>
    </location>
</feature>
<organism evidence="2">
    <name type="scientific">Arundo donax</name>
    <name type="common">Giant reed</name>
    <name type="synonym">Donax arundinaceus</name>
    <dbReference type="NCBI Taxonomy" id="35708"/>
    <lineage>
        <taxon>Eukaryota</taxon>
        <taxon>Viridiplantae</taxon>
        <taxon>Streptophyta</taxon>
        <taxon>Embryophyta</taxon>
        <taxon>Tracheophyta</taxon>
        <taxon>Spermatophyta</taxon>
        <taxon>Magnoliopsida</taxon>
        <taxon>Liliopsida</taxon>
        <taxon>Poales</taxon>
        <taxon>Poaceae</taxon>
        <taxon>PACMAD clade</taxon>
        <taxon>Arundinoideae</taxon>
        <taxon>Arundineae</taxon>
        <taxon>Arundo</taxon>
    </lineage>
</organism>
<reference evidence="2" key="1">
    <citation type="submission" date="2014-09" db="EMBL/GenBank/DDBJ databases">
        <authorList>
            <person name="Magalhaes I.L.F."/>
            <person name="Oliveira U."/>
            <person name="Santos F.R."/>
            <person name="Vidigal T.H.D.A."/>
            <person name="Brescovit A.D."/>
            <person name="Santos A.J."/>
        </authorList>
    </citation>
    <scope>NUCLEOTIDE SEQUENCE</scope>
    <source>
        <tissue evidence="2">Shoot tissue taken approximately 20 cm above the soil surface</tissue>
    </source>
</reference>
<accession>A0A0A9GYU7</accession>
<name>A0A0A9GYU7_ARUDO</name>
<sequence>MHHLEPQRSVEQNNATDVSTKNKSVNGASAEWSTSE</sequence>
<protein>
    <submittedName>
        <fullName evidence="2">Uncharacterized protein</fullName>
    </submittedName>
</protein>
<feature type="region of interest" description="Disordered" evidence="1">
    <location>
        <begin position="1"/>
        <end position="36"/>
    </location>
</feature>
<proteinExistence type="predicted"/>
<dbReference type="EMBL" id="GBRH01168209">
    <property type="protein sequence ID" value="JAE29687.1"/>
    <property type="molecule type" value="Transcribed_RNA"/>
</dbReference>
<dbReference type="AlphaFoldDB" id="A0A0A9GYU7"/>